<sequence length="145" mass="16396">MKFISRIQLWGDQNHPKWLDLFRIILGIVLVWKGISFMLNLHAFTSLMTESGLPMALSLSIVAHLIILFHVFGGFFIALGSHTRMFCLLNLPILVVAVLFVNLSQHIFRPYAEFWLSVSVLIGLVVFLVEGNGKLSVENKAEKMV</sequence>
<evidence type="ECO:0000256" key="4">
    <source>
        <dbReference type="ARBA" id="ARBA00022692"/>
    </source>
</evidence>
<dbReference type="InterPro" id="IPR032808">
    <property type="entry name" value="DoxX"/>
</dbReference>
<dbReference type="PANTHER" id="PTHR33452">
    <property type="entry name" value="OXIDOREDUCTASE CATD-RELATED"/>
    <property type="match status" value="1"/>
</dbReference>
<reference evidence="8 9" key="1">
    <citation type="submission" date="2019-12" db="EMBL/GenBank/DDBJ databases">
        <title>Mucilaginibacter sp. HME9299 genome sequencing and assembly.</title>
        <authorList>
            <person name="Kang H."/>
            <person name="Kim H."/>
            <person name="Joh K."/>
        </authorList>
    </citation>
    <scope>NUCLEOTIDE SEQUENCE [LARGE SCALE GENOMIC DNA]</scope>
    <source>
        <strain evidence="8 9">HME9299</strain>
    </source>
</reference>
<evidence type="ECO:0000256" key="6">
    <source>
        <dbReference type="ARBA" id="ARBA00023136"/>
    </source>
</evidence>
<comment type="similarity">
    <text evidence="2">Belongs to the DoxX family.</text>
</comment>
<dbReference type="PANTHER" id="PTHR33452:SF1">
    <property type="entry name" value="INNER MEMBRANE PROTEIN YPHA-RELATED"/>
    <property type="match status" value="1"/>
</dbReference>
<keyword evidence="9" id="KW-1185">Reference proteome</keyword>
<feature type="transmembrane region" description="Helical" evidence="7">
    <location>
        <begin position="21"/>
        <end position="44"/>
    </location>
</feature>
<dbReference type="RefSeq" id="WP_157541875.1">
    <property type="nucleotide sequence ID" value="NZ_WQLA01000003.1"/>
</dbReference>
<dbReference type="InterPro" id="IPR051907">
    <property type="entry name" value="DoxX-like_oxidoreductase"/>
</dbReference>
<gene>
    <name evidence="8" type="ORF">GO816_10620</name>
</gene>
<protein>
    <submittedName>
        <fullName evidence="8">DoxX family membrane protein</fullName>
    </submittedName>
</protein>
<dbReference type="Proteomes" id="UP000434850">
    <property type="component" value="Unassembled WGS sequence"/>
</dbReference>
<dbReference type="AlphaFoldDB" id="A0A6I4I9E4"/>
<keyword evidence="5 7" id="KW-1133">Transmembrane helix</keyword>
<evidence type="ECO:0000313" key="9">
    <source>
        <dbReference type="Proteomes" id="UP000434850"/>
    </source>
</evidence>
<dbReference type="GO" id="GO:0005886">
    <property type="term" value="C:plasma membrane"/>
    <property type="evidence" value="ECO:0007669"/>
    <property type="project" value="UniProtKB-SubCell"/>
</dbReference>
<comment type="caution">
    <text evidence="8">The sequence shown here is derived from an EMBL/GenBank/DDBJ whole genome shotgun (WGS) entry which is preliminary data.</text>
</comment>
<feature type="transmembrane region" description="Helical" evidence="7">
    <location>
        <begin position="56"/>
        <end position="79"/>
    </location>
</feature>
<comment type="subcellular location">
    <subcellularLocation>
        <location evidence="1">Cell membrane</location>
        <topology evidence="1">Multi-pass membrane protein</topology>
    </subcellularLocation>
</comment>
<feature type="transmembrane region" description="Helical" evidence="7">
    <location>
        <begin position="86"/>
        <end position="108"/>
    </location>
</feature>
<evidence type="ECO:0000256" key="3">
    <source>
        <dbReference type="ARBA" id="ARBA00022475"/>
    </source>
</evidence>
<evidence type="ECO:0000256" key="1">
    <source>
        <dbReference type="ARBA" id="ARBA00004651"/>
    </source>
</evidence>
<keyword evidence="6 7" id="KW-0472">Membrane</keyword>
<feature type="transmembrane region" description="Helical" evidence="7">
    <location>
        <begin position="114"/>
        <end position="133"/>
    </location>
</feature>
<accession>A0A6I4I9E4</accession>
<evidence type="ECO:0000256" key="5">
    <source>
        <dbReference type="ARBA" id="ARBA00022989"/>
    </source>
</evidence>
<evidence type="ECO:0000313" key="8">
    <source>
        <dbReference type="EMBL" id="MVN91577.1"/>
    </source>
</evidence>
<organism evidence="8 9">
    <name type="scientific">Mucilaginibacter aquatilis</name>
    <dbReference type="NCBI Taxonomy" id="1517760"/>
    <lineage>
        <taxon>Bacteria</taxon>
        <taxon>Pseudomonadati</taxon>
        <taxon>Bacteroidota</taxon>
        <taxon>Sphingobacteriia</taxon>
        <taxon>Sphingobacteriales</taxon>
        <taxon>Sphingobacteriaceae</taxon>
        <taxon>Mucilaginibacter</taxon>
    </lineage>
</organism>
<evidence type="ECO:0000256" key="2">
    <source>
        <dbReference type="ARBA" id="ARBA00006679"/>
    </source>
</evidence>
<dbReference type="Pfam" id="PF07681">
    <property type="entry name" value="DoxX"/>
    <property type="match status" value="1"/>
</dbReference>
<keyword evidence="3" id="KW-1003">Cell membrane</keyword>
<name>A0A6I4I9E4_9SPHI</name>
<dbReference type="EMBL" id="WQLA01000003">
    <property type="protein sequence ID" value="MVN91577.1"/>
    <property type="molecule type" value="Genomic_DNA"/>
</dbReference>
<evidence type="ECO:0000256" key="7">
    <source>
        <dbReference type="SAM" id="Phobius"/>
    </source>
</evidence>
<proteinExistence type="inferred from homology"/>
<keyword evidence="4 7" id="KW-0812">Transmembrane</keyword>
<dbReference type="OrthoDB" id="680764at2"/>